<protein>
    <submittedName>
        <fullName evidence="2">Uncharacterized protein</fullName>
    </submittedName>
</protein>
<evidence type="ECO:0000256" key="1">
    <source>
        <dbReference type="SAM" id="SignalP"/>
    </source>
</evidence>
<evidence type="ECO:0000313" key="2">
    <source>
        <dbReference type="EMBL" id="KAL0268680.1"/>
    </source>
</evidence>
<comment type="caution">
    <text evidence="2">The sequence shown here is derived from an EMBL/GenBank/DDBJ whole genome shotgun (WGS) entry which is preliminary data.</text>
</comment>
<dbReference type="EMBL" id="JARGDH010000005">
    <property type="protein sequence ID" value="KAL0268680.1"/>
    <property type="molecule type" value="Genomic_DNA"/>
</dbReference>
<proteinExistence type="predicted"/>
<accession>A0AAW2HFX9</accession>
<dbReference type="AlphaFoldDB" id="A0AAW2HFX9"/>
<feature type="signal peptide" evidence="1">
    <location>
        <begin position="1"/>
        <end position="18"/>
    </location>
</feature>
<sequence>MLLLVVLGTAAIFSPTLSQPARSDAFYESEYLLPMYRDRNEWGETLERPYKGVGAGKMPMGGMETKSDLTKEKVLERQTAPARLFRRQFVIDPIGGGYLLRRQSGPQPNVDNLAKKSFPLDPIGGGYLLRRQSGPQPNVDNLAKKSFPLDPIGGGYLLKRAAEDDISLNELYNDLLRIALAADLYRASPFEGKPKRSQTGRIVPKEEILATLATDGSFLNNKNLHLIGKNLESFPIDPIGGGLLLGRSVSINQDKVNSPKANQLPGNNLGH</sequence>
<name>A0AAW2HFX9_9NEOP</name>
<reference evidence="2" key="1">
    <citation type="journal article" date="2024" name="Gigascience">
        <title>Chromosome-level genome of the poultry shaft louse Menopon gallinae provides insight into the host-switching and adaptive evolution of parasitic lice.</title>
        <authorList>
            <person name="Xu Y."/>
            <person name="Ma L."/>
            <person name="Liu S."/>
            <person name="Liang Y."/>
            <person name="Liu Q."/>
            <person name="He Z."/>
            <person name="Tian L."/>
            <person name="Duan Y."/>
            <person name="Cai W."/>
            <person name="Li H."/>
            <person name="Song F."/>
        </authorList>
    </citation>
    <scope>NUCLEOTIDE SEQUENCE</scope>
    <source>
        <strain evidence="2">Cailab_2023a</strain>
    </source>
</reference>
<keyword evidence="1" id="KW-0732">Signal</keyword>
<organism evidence="2">
    <name type="scientific">Menopon gallinae</name>
    <name type="common">poultry shaft louse</name>
    <dbReference type="NCBI Taxonomy" id="328185"/>
    <lineage>
        <taxon>Eukaryota</taxon>
        <taxon>Metazoa</taxon>
        <taxon>Ecdysozoa</taxon>
        <taxon>Arthropoda</taxon>
        <taxon>Hexapoda</taxon>
        <taxon>Insecta</taxon>
        <taxon>Pterygota</taxon>
        <taxon>Neoptera</taxon>
        <taxon>Paraneoptera</taxon>
        <taxon>Psocodea</taxon>
        <taxon>Troctomorpha</taxon>
        <taxon>Phthiraptera</taxon>
        <taxon>Amblycera</taxon>
        <taxon>Menoponidae</taxon>
        <taxon>Menopon</taxon>
    </lineage>
</organism>
<gene>
    <name evidence="2" type="ORF">PYX00_010522</name>
</gene>
<feature type="chain" id="PRO_5043912587" evidence="1">
    <location>
        <begin position="19"/>
        <end position="271"/>
    </location>
</feature>